<feature type="transmembrane region" description="Helical" evidence="1">
    <location>
        <begin position="152"/>
        <end position="176"/>
    </location>
</feature>
<name>A0A8E2BB90_9HYPH</name>
<keyword evidence="1" id="KW-1133">Transmembrane helix</keyword>
<accession>A0A8E2BB90</accession>
<dbReference type="AlphaFoldDB" id="A0A8E2BB90"/>
<evidence type="ECO:0000256" key="1">
    <source>
        <dbReference type="SAM" id="Phobius"/>
    </source>
</evidence>
<protein>
    <submittedName>
        <fullName evidence="2">Uncharacterized protein</fullName>
    </submittedName>
</protein>
<feature type="transmembrane region" description="Helical" evidence="1">
    <location>
        <begin position="21"/>
        <end position="39"/>
    </location>
</feature>
<gene>
    <name evidence="2" type="ORF">HNQ96_001436</name>
</gene>
<evidence type="ECO:0000313" key="3">
    <source>
        <dbReference type="Proteomes" id="UP000532373"/>
    </source>
</evidence>
<feature type="transmembrane region" description="Helical" evidence="1">
    <location>
        <begin position="59"/>
        <end position="78"/>
    </location>
</feature>
<organism evidence="2 3">
    <name type="scientific">Aminobacter carboxidus</name>
    <dbReference type="NCBI Taxonomy" id="376165"/>
    <lineage>
        <taxon>Bacteria</taxon>
        <taxon>Pseudomonadati</taxon>
        <taxon>Pseudomonadota</taxon>
        <taxon>Alphaproteobacteria</taxon>
        <taxon>Hyphomicrobiales</taxon>
        <taxon>Phyllobacteriaceae</taxon>
        <taxon>Aminobacter</taxon>
    </lineage>
</organism>
<reference evidence="2 3" key="1">
    <citation type="submission" date="2020-08" db="EMBL/GenBank/DDBJ databases">
        <title>Genomic Encyclopedia of Type Strains, Phase IV (KMG-IV): sequencing the most valuable type-strain genomes for metagenomic binning, comparative biology and taxonomic classification.</title>
        <authorList>
            <person name="Goeker M."/>
        </authorList>
    </citation>
    <scope>NUCLEOTIDE SEQUENCE [LARGE SCALE GENOMIC DNA]</scope>
    <source>
        <strain evidence="2 3">DSM 17454</strain>
    </source>
</reference>
<proteinExistence type="predicted"/>
<dbReference type="RefSeq" id="WP_184768088.1">
    <property type="nucleotide sequence ID" value="NZ_JACHGI010000002.1"/>
</dbReference>
<keyword evidence="1" id="KW-0472">Membrane</keyword>
<comment type="caution">
    <text evidence="2">The sequence shown here is derived from an EMBL/GenBank/DDBJ whole genome shotgun (WGS) entry which is preliminary data.</text>
</comment>
<feature type="transmembrane region" description="Helical" evidence="1">
    <location>
        <begin position="109"/>
        <end position="132"/>
    </location>
</feature>
<evidence type="ECO:0000313" key="2">
    <source>
        <dbReference type="EMBL" id="MBB6465578.1"/>
    </source>
</evidence>
<keyword evidence="1" id="KW-0812">Transmembrane</keyword>
<dbReference type="Proteomes" id="UP000532373">
    <property type="component" value="Unassembled WGS sequence"/>
</dbReference>
<dbReference type="EMBL" id="JACHGI010000002">
    <property type="protein sequence ID" value="MBB6465578.1"/>
    <property type="molecule type" value="Genomic_DNA"/>
</dbReference>
<sequence length="203" mass="22652">MWRLLVPLRYLRISHPEKIKFDLYFPVVFAICLSLPLLSEKFRADAQTTLDILGRSSDLLSILIGFFVAALAAVATFGGEGMDEPMAGAEPVTLLNQAGNADELSRRRFLSYLFGYLALASIFIYLLGFTFYGAQTYLISAMVPAWANFSFVAFWMIYALLLGNLLSNTLLGLFYLTDRIHRPNRVVTFKGKANPKSNDSKAA</sequence>